<accession>A0ABY6QCP5</accession>
<dbReference type="Proteomes" id="UP001164116">
    <property type="component" value="Chromosome"/>
</dbReference>
<dbReference type="EMBL" id="CP112866">
    <property type="protein sequence ID" value="UZW17313.1"/>
    <property type="molecule type" value="Genomic_DNA"/>
</dbReference>
<evidence type="ECO:0000313" key="3">
    <source>
        <dbReference type="Proteomes" id="UP001164116"/>
    </source>
</evidence>
<dbReference type="RefSeq" id="WP_181079167.1">
    <property type="nucleotide sequence ID" value="NZ_CP112866.1"/>
</dbReference>
<gene>
    <name evidence="2" type="ORF">OSC50_18235</name>
</gene>
<name>A0ABY6QCP5_9PSED</name>
<proteinExistence type="predicted"/>
<reference evidence="2" key="1">
    <citation type="submission" date="2022-11" db="EMBL/GenBank/DDBJ databases">
        <title>Taxonomic description of a new Pseudomonas species.</title>
        <authorList>
            <person name="Tambong J.T."/>
        </authorList>
    </citation>
    <scope>NUCLEOTIDE SEQUENCE</scope>
    <source>
        <strain evidence="2">S1Bt42</strain>
    </source>
</reference>
<evidence type="ECO:0000256" key="1">
    <source>
        <dbReference type="SAM" id="MobiDB-lite"/>
    </source>
</evidence>
<evidence type="ECO:0000313" key="2">
    <source>
        <dbReference type="EMBL" id="UZW17313.1"/>
    </source>
</evidence>
<organism evidence="2 3">
    <name type="scientific">Pseudomonas quebecensis</name>
    <dbReference type="NCBI Taxonomy" id="2995174"/>
    <lineage>
        <taxon>Bacteria</taxon>
        <taxon>Pseudomonadati</taxon>
        <taxon>Pseudomonadota</taxon>
        <taxon>Gammaproteobacteria</taxon>
        <taxon>Pseudomonadales</taxon>
        <taxon>Pseudomonadaceae</taxon>
        <taxon>Pseudomonas</taxon>
    </lineage>
</organism>
<sequence>MQIGAIVKWLEMARAQASLDLYQECDEERSQRQPEKLQQSTEPEPVGYEESKGPIPF</sequence>
<feature type="region of interest" description="Disordered" evidence="1">
    <location>
        <begin position="25"/>
        <end position="57"/>
    </location>
</feature>
<protein>
    <submittedName>
        <fullName evidence="2">Uncharacterized protein</fullName>
    </submittedName>
</protein>
<keyword evidence="3" id="KW-1185">Reference proteome</keyword>